<proteinExistence type="inferred from homology"/>
<evidence type="ECO:0000256" key="4">
    <source>
        <dbReference type="ARBA" id="ARBA00022723"/>
    </source>
</evidence>
<dbReference type="OrthoDB" id="9796690at2"/>
<evidence type="ECO:0000256" key="6">
    <source>
        <dbReference type="ARBA" id="ARBA00022842"/>
    </source>
</evidence>
<keyword evidence="4 8" id="KW-0479">Metal-binding</keyword>
<dbReference type="InterPro" id="IPR050556">
    <property type="entry name" value="Type_II_TA_system_RNase"/>
</dbReference>
<dbReference type="InterPro" id="IPR002716">
    <property type="entry name" value="PIN_dom"/>
</dbReference>
<dbReference type="KEGG" id="gma:AciX8_0232"/>
<evidence type="ECO:0000256" key="3">
    <source>
        <dbReference type="ARBA" id="ARBA00022722"/>
    </source>
</evidence>
<evidence type="ECO:0000259" key="9">
    <source>
        <dbReference type="Pfam" id="PF01850"/>
    </source>
</evidence>
<dbReference type="GO" id="GO:0000287">
    <property type="term" value="F:magnesium ion binding"/>
    <property type="evidence" value="ECO:0007669"/>
    <property type="project" value="UniProtKB-UniRule"/>
</dbReference>
<dbReference type="HOGENOM" id="CLU_118482_5_3_0"/>
<evidence type="ECO:0000256" key="2">
    <source>
        <dbReference type="ARBA" id="ARBA00022649"/>
    </source>
</evidence>
<keyword evidence="2 8" id="KW-1277">Toxin-antitoxin system</keyword>
<evidence type="ECO:0000313" key="11">
    <source>
        <dbReference type="Proteomes" id="UP000007113"/>
    </source>
</evidence>
<dbReference type="AlphaFoldDB" id="G8NZW3"/>
<dbReference type="Proteomes" id="UP000007113">
    <property type="component" value="Chromosome"/>
</dbReference>
<dbReference type="Gene3D" id="3.40.50.1010">
    <property type="entry name" value="5'-nuclease"/>
    <property type="match status" value="1"/>
</dbReference>
<evidence type="ECO:0000256" key="1">
    <source>
        <dbReference type="ARBA" id="ARBA00001946"/>
    </source>
</evidence>
<dbReference type="Pfam" id="PF01850">
    <property type="entry name" value="PIN"/>
    <property type="match status" value="1"/>
</dbReference>
<organism evidence="10 11">
    <name type="scientific">Granulicella mallensis (strain ATCC BAA-1857 / DSM 23137 / MP5ACTX8)</name>
    <dbReference type="NCBI Taxonomy" id="682795"/>
    <lineage>
        <taxon>Bacteria</taxon>
        <taxon>Pseudomonadati</taxon>
        <taxon>Acidobacteriota</taxon>
        <taxon>Terriglobia</taxon>
        <taxon>Terriglobales</taxon>
        <taxon>Acidobacteriaceae</taxon>
        <taxon>Granulicella</taxon>
    </lineage>
</organism>
<dbReference type="EC" id="3.1.-.-" evidence="8"/>
<dbReference type="SUPFAM" id="SSF88723">
    <property type="entry name" value="PIN domain-like"/>
    <property type="match status" value="1"/>
</dbReference>
<dbReference type="GO" id="GO:0004540">
    <property type="term" value="F:RNA nuclease activity"/>
    <property type="evidence" value="ECO:0007669"/>
    <property type="project" value="InterPro"/>
</dbReference>
<feature type="domain" description="PIN" evidence="9">
    <location>
        <begin position="3"/>
        <end position="127"/>
    </location>
</feature>
<keyword evidence="5 8" id="KW-0378">Hydrolase</keyword>
<comment type="function">
    <text evidence="8">Toxic component of a toxin-antitoxin (TA) system. An RNase.</text>
</comment>
<feature type="binding site" evidence="8">
    <location>
        <position position="100"/>
    </location>
    <ligand>
        <name>Mg(2+)</name>
        <dbReference type="ChEBI" id="CHEBI:18420"/>
    </ligand>
</feature>
<dbReference type="HAMAP" id="MF_00265">
    <property type="entry name" value="VapC_Nob1"/>
    <property type="match status" value="1"/>
</dbReference>
<feature type="binding site" evidence="8">
    <location>
        <position position="6"/>
    </location>
    <ligand>
        <name>Mg(2+)</name>
        <dbReference type="ChEBI" id="CHEBI:18420"/>
    </ligand>
</feature>
<dbReference type="eggNOG" id="COG1487">
    <property type="taxonomic scope" value="Bacteria"/>
</dbReference>
<comment type="cofactor">
    <cofactor evidence="1 8">
        <name>Mg(2+)</name>
        <dbReference type="ChEBI" id="CHEBI:18420"/>
    </cofactor>
</comment>
<dbReference type="GO" id="GO:0090729">
    <property type="term" value="F:toxin activity"/>
    <property type="evidence" value="ECO:0007669"/>
    <property type="project" value="UniProtKB-KW"/>
</dbReference>
<reference evidence="10 11" key="1">
    <citation type="submission" date="2011-11" db="EMBL/GenBank/DDBJ databases">
        <title>Complete sequence of Granulicella mallensis MP5ACTX8.</title>
        <authorList>
            <consortium name="US DOE Joint Genome Institute"/>
            <person name="Lucas S."/>
            <person name="Copeland A."/>
            <person name="Lapidus A."/>
            <person name="Cheng J.-F."/>
            <person name="Goodwin L."/>
            <person name="Pitluck S."/>
            <person name="Peters L."/>
            <person name="Lu M."/>
            <person name="Detter J.C."/>
            <person name="Han C."/>
            <person name="Tapia R."/>
            <person name="Land M."/>
            <person name="Hauser L."/>
            <person name="Kyrpides N."/>
            <person name="Ivanova N."/>
            <person name="Mikhailova N."/>
            <person name="Pagani I."/>
            <person name="Rawat S."/>
            <person name="Mannisto M."/>
            <person name="Haggblom M."/>
            <person name="Woyke T."/>
        </authorList>
    </citation>
    <scope>NUCLEOTIDE SEQUENCE [LARGE SCALE GENOMIC DNA]</scope>
    <source>
        <strain evidence="11">ATCC BAA-1857 / DSM 23137 / MP5ACTX8</strain>
    </source>
</reference>
<dbReference type="InterPro" id="IPR022907">
    <property type="entry name" value="VapC_family"/>
</dbReference>
<dbReference type="GO" id="GO:0016787">
    <property type="term" value="F:hydrolase activity"/>
    <property type="evidence" value="ECO:0007669"/>
    <property type="project" value="UniProtKB-KW"/>
</dbReference>
<evidence type="ECO:0000256" key="8">
    <source>
        <dbReference type="HAMAP-Rule" id="MF_00265"/>
    </source>
</evidence>
<dbReference type="InterPro" id="IPR029060">
    <property type="entry name" value="PIN-like_dom_sf"/>
</dbReference>
<dbReference type="EMBL" id="CP003130">
    <property type="protein sequence ID" value="AEU34590.1"/>
    <property type="molecule type" value="Genomic_DNA"/>
</dbReference>
<keyword evidence="11" id="KW-1185">Reference proteome</keyword>
<accession>G8NZW3</accession>
<dbReference type="PANTHER" id="PTHR33653">
    <property type="entry name" value="RIBONUCLEASE VAPC2"/>
    <property type="match status" value="1"/>
</dbReference>
<evidence type="ECO:0000256" key="5">
    <source>
        <dbReference type="ARBA" id="ARBA00022801"/>
    </source>
</evidence>
<dbReference type="STRING" id="682795.AciX8_0232"/>
<keyword evidence="6 8" id="KW-0460">Magnesium</keyword>
<sequence length="136" mass="15209">MSYLLDTTTCVELFSGANLSISSRLRVELARSAVFVSSVVFFEIWYGVHKSKRIEQNRPRTARLLSMGIELLDFTGIDAEAAGHIRATLEARKQPIGPYDTLIAGQALARGLTLVTANHREFARVDGLQWEDWAQE</sequence>
<name>G8NZW3_GRAMM</name>
<keyword evidence="8" id="KW-0800">Toxin</keyword>
<gene>
    <name evidence="8" type="primary">vapC</name>
    <name evidence="10" type="ordered locus">AciX8_0232</name>
</gene>
<protein>
    <recommendedName>
        <fullName evidence="8">Ribonuclease VapC</fullName>
        <shortName evidence="8">RNase VapC</shortName>
        <ecNumber evidence="8">3.1.-.-</ecNumber>
    </recommendedName>
    <alternativeName>
        <fullName evidence="8">Toxin VapC</fullName>
    </alternativeName>
</protein>
<evidence type="ECO:0000313" key="10">
    <source>
        <dbReference type="EMBL" id="AEU34590.1"/>
    </source>
</evidence>
<evidence type="ECO:0000256" key="7">
    <source>
        <dbReference type="ARBA" id="ARBA00038093"/>
    </source>
</evidence>
<dbReference type="CDD" id="cd18745">
    <property type="entry name" value="PIN_VapC4-5_FitB-like"/>
    <property type="match status" value="1"/>
</dbReference>
<dbReference type="PANTHER" id="PTHR33653:SF1">
    <property type="entry name" value="RIBONUCLEASE VAPC2"/>
    <property type="match status" value="1"/>
</dbReference>
<comment type="similarity">
    <text evidence="7 8">Belongs to the PINc/VapC protein family.</text>
</comment>
<dbReference type="RefSeq" id="WP_014263474.1">
    <property type="nucleotide sequence ID" value="NC_016631.1"/>
</dbReference>
<keyword evidence="3 8" id="KW-0540">Nuclease</keyword>